<organism evidence="1 2">
    <name type="scientific">Reticulomyxa filosa</name>
    <dbReference type="NCBI Taxonomy" id="46433"/>
    <lineage>
        <taxon>Eukaryota</taxon>
        <taxon>Sar</taxon>
        <taxon>Rhizaria</taxon>
        <taxon>Retaria</taxon>
        <taxon>Foraminifera</taxon>
        <taxon>Monothalamids</taxon>
        <taxon>Reticulomyxidae</taxon>
        <taxon>Reticulomyxa</taxon>
    </lineage>
</organism>
<dbReference type="EMBL" id="ASPP01029642">
    <property type="protein sequence ID" value="ETO04246.1"/>
    <property type="molecule type" value="Genomic_DNA"/>
</dbReference>
<proteinExistence type="predicted"/>
<keyword evidence="2" id="KW-1185">Reference proteome</keyword>
<gene>
    <name evidence="1" type="ORF">RFI_33151</name>
</gene>
<sequence length="298" mass="33409">MWTQTFENKVLNAFNDAFTTTLLNVRVPNSSNKPLRVGYHDGRKNYVHMLCNKKKKTIGKRDWFFYPTLVTEKCDKKWKSVIIGGELRPELQSAIFSDDYNLSTYAQNYTVCVETTKASYMINSYAFSGSGYTGTSLQRAKTNAQLMGYAFVLQSVDIGTNWQVNITLSNNGVASFYYPIFPYLKFSPGKTKLLLTDISLQGINALPGTNITFSIQINQSVFADISSDTFVDLIIGVKSPYAFSSNPVKLCNKNASADGSIIISNAFYVSDNSVTSAYWKPNFDVTLLCLYATALMWW</sequence>
<comment type="caution">
    <text evidence="1">The sequence shown here is derived from an EMBL/GenBank/DDBJ whole genome shotgun (WGS) entry which is preliminary data.</text>
</comment>
<protein>
    <submittedName>
        <fullName evidence="1">Uncharacterized protein</fullName>
    </submittedName>
</protein>
<dbReference type="Proteomes" id="UP000023152">
    <property type="component" value="Unassembled WGS sequence"/>
</dbReference>
<accession>X6LS81</accession>
<evidence type="ECO:0000313" key="2">
    <source>
        <dbReference type="Proteomes" id="UP000023152"/>
    </source>
</evidence>
<reference evidence="1 2" key="1">
    <citation type="journal article" date="2013" name="Curr. Biol.">
        <title>The Genome of the Foraminiferan Reticulomyxa filosa.</title>
        <authorList>
            <person name="Glockner G."/>
            <person name="Hulsmann N."/>
            <person name="Schleicher M."/>
            <person name="Noegel A.A."/>
            <person name="Eichinger L."/>
            <person name="Gallinger C."/>
            <person name="Pawlowski J."/>
            <person name="Sierra R."/>
            <person name="Euteneuer U."/>
            <person name="Pillet L."/>
            <person name="Moustafa A."/>
            <person name="Platzer M."/>
            <person name="Groth M."/>
            <person name="Szafranski K."/>
            <person name="Schliwa M."/>
        </authorList>
    </citation>
    <scope>NUCLEOTIDE SEQUENCE [LARGE SCALE GENOMIC DNA]</scope>
</reference>
<evidence type="ECO:0000313" key="1">
    <source>
        <dbReference type="EMBL" id="ETO04246.1"/>
    </source>
</evidence>
<dbReference type="AlphaFoldDB" id="X6LS81"/>
<name>X6LS81_RETFI</name>
<dbReference type="OrthoDB" id="10029590at2759"/>